<name>A0A7G9Y4B4_9EURY</name>
<gene>
    <name evidence="3" type="ORF">CGFFPHHJ_00001</name>
</gene>
<dbReference type="SUPFAM" id="SSF49299">
    <property type="entry name" value="PKD domain"/>
    <property type="match status" value="1"/>
</dbReference>
<accession>A0A7G9Y4B4</accession>
<dbReference type="SUPFAM" id="SSF49785">
    <property type="entry name" value="Galactose-binding domain-like"/>
    <property type="match status" value="2"/>
</dbReference>
<dbReference type="InterPro" id="IPR035986">
    <property type="entry name" value="PKD_dom_sf"/>
</dbReference>
<organism evidence="3">
    <name type="scientific">Candidatus Methanogaster sp. ANME-2c ERB4</name>
    <dbReference type="NCBI Taxonomy" id="2759911"/>
    <lineage>
        <taxon>Archaea</taxon>
        <taxon>Methanobacteriati</taxon>
        <taxon>Methanobacteriota</taxon>
        <taxon>Stenosarchaea group</taxon>
        <taxon>Methanomicrobia</taxon>
        <taxon>Methanosarcinales</taxon>
        <taxon>ANME-2 cluster</taxon>
        <taxon>Candidatus Methanogasteraceae</taxon>
        <taxon>Candidatus Methanogaster</taxon>
    </lineage>
</organism>
<dbReference type="CDD" id="cd00146">
    <property type="entry name" value="PKD"/>
    <property type="match status" value="1"/>
</dbReference>
<evidence type="ECO:0008006" key="4">
    <source>
        <dbReference type="Google" id="ProtNLM"/>
    </source>
</evidence>
<protein>
    <recommendedName>
        <fullName evidence="4">PKD domain-containing protein</fullName>
    </recommendedName>
</protein>
<dbReference type="FunFam" id="2.60.40.10:FF:000270">
    <property type="entry name" value="Cell surface protein"/>
    <property type="match status" value="1"/>
</dbReference>
<feature type="domain" description="PKD" evidence="2">
    <location>
        <begin position="82"/>
        <end position="169"/>
    </location>
</feature>
<dbReference type="InterPro" id="IPR013783">
    <property type="entry name" value="Ig-like_fold"/>
</dbReference>
<proteinExistence type="predicted"/>
<dbReference type="InterPro" id="IPR000421">
    <property type="entry name" value="FA58C"/>
</dbReference>
<dbReference type="Pfam" id="PF00754">
    <property type="entry name" value="F5_F8_type_C"/>
    <property type="match status" value="1"/>
</dbReference>
<dbReference type="InterPro" id="IPR000601">
    <property type="entry name" value="PKD_dom"/>
</dbReference>
<dbReference type="SMART" id="SM00089">
    <property type="entry name" value="PKD"/>
    <property type="match status" value="1"/>
</dbReference>
<dbReference type="AlphaFoldDB" id="A0A7G9Y4B4"/>
<reference evidence="3" key="1">
    <citation type="submission" date="2020-06" db="EMBL/GenBank/DDBJ databases">
        <title>Unique genomic features of the anaerobic methanotrophic archaea.</title>
        <authorList>
            <person name="Chadwick G.L."/>
            <person name="Skennerton C.T."/>
            <person name="Laso-Perez R."/>
            <person name="Leu A.O."/>
            <person name="Speth D.R."/>
            <person name="Yu H."/>
            <person name="Morgan-Lang C."/>
            <person name="Hatzenpichler R."/>
            <person name="Goudeau D."/>
            <person name="Malmstrom R."/>
            <person name="Brazelton W.J."/>
            <person name="Woyke T."/>
            <person name="Hallam S.J."/>
            <person name="Tyson G.W."/>
            <person name="Wegener G."/>
            <person name="Boetius A."/>
            <person name="Orphan V."/>
        </authorList>
    </citation>
    <scope>NUCLEOTIDE SEQUENCE</scope>
</reference>
<dbReference type="EMBL" id="MT630774">
    <property type="protein sequence ID" value="QNO42848.1"/>
    <property type="molecule type" value="Genomic_DNA"/>
</dbReference>
<sequence length="300" mass="32396">MRAIIYYKDVPMTLDVQVSNDAANWDTVVSGVTITEGDTFVEIPFAQTNARYIRLYETGVARMYGQCTEFDVYVGGDANQPPVAGASAIPTSGTAPLNVAFTGTGVDGDGTVVSYEWTFGDGASSTSQNPAHIYNSPGTYTATLIVTDDGGATGSDSVTITVSESTTGTWVNPVAATASSYYSSTYAPTKAIDDNTATRWFTTRYDGPPCWIQFDLGSVKRVSKVRAIIYYKDVPMTLDVQVSNDAANWETVVSGVTITEGGTFVKIPFAQTDVRYIRLHETGFARMYGQCTEFDVYAHK</sequence>
<dbReference type="PROSITE" id="PS50093">
    <property type="entry name" value="PKD"/>
    <property type="match status" value="1"/>
</dbReference>
<feature type="domain" description="F5/8 type C" evidence="1">
    <location>
        <begin position="1"/>
        <end position="75"/>
    </location>
</feature>
<evidence type="ECO:0000259" key="2">
    <source>
        <dbReference type="PROSITE" id="PS50093"/>
    </source>
</evidence>
<dbReference type="Gene3D" id="2.60.120.260">
    <property type="entry name" value="Galactose-binding domain-like"/>
    <property type="match status" value="2"/>
</dbReference>
<evidence type="ECO:0000259" key="1">
    <source>
        <dbReference type="PROSITE" id="PS50022"/>
    </source>
</evidence>
<dbReference type="InterPro" id="IPR008979">
    <property type="entry name" value="Galactose-bd-like_sf"/>
</dbReference>
<evidence type="ECO:0000313" key="3">
    <source>
        <dbReference type="EMBL" id="QNO42848.1"/>
    </source>
</evidence>
<dbReference type="Gene3D" id="2.60.40.10">
    <property type="entry name" value="Immunoglobulins"/>
    <property type="match status" value="1"/>
</dbReference>
<feature type="domain" description="F5/8 type C" evidence="1">
    <location>
        <begin position="155"/>
        <end position="299"/>
    </location>
</feature>
<dbReference type="PROSITE" id="PS50022">
    <property type="entry name" value="FA58C_3"/>
    <property type="match status" value="2"/>
</dbReference>
<dbReference type="InterPro" id="IPR022409">
    <property type="entry name" value="PKD/Chitinase_dom"/>
</dbReference>
<dbReference type="Pfam" id="PF18911">
    <property type="entry name" value="PKD_4"/>
    <property type="match status" value="1"/>
</dbReference>